<dbReference type="Gene3D" id="3.30.200.20">
    <property type="entry name" value="Phosphorylase Kinase, domain 1"/>
    <property type="match status" value="2"/>
</dbReference>
<dbReference type="GO" id="GO:0005524">
    <property type="term" value="F:ATP binding"/>
    <property type="evidence" value="ECO:0007669"/>
    <property type="project" value="UniProtKB-UniRule"/>
</dbReference>
<dbReference type="GO" id="GO:0004674">
    <property type="term" value="F:protein serine/threonine kinase activity"/>
    <property type="evidence" value="ECO:0007669"/>
    <property type="project" value="UniProtKB-KW"/>
</dbReference>
<dbReference type="EMBL" id="JABCRI010000012">
    <property type="protein sequence ID" value="KAF8396074.1"/>
    <property type="molecule type" value="Genomic_DNA"/>
</dbReference>
<evidence type="ECO:0000256" key="1">
    <source>
        <dbReference type="ARBA" id="ARBA00004479"/>
    </source>
</evidence>
<dbReference type="InterPro" id="IPR001245">
    <property type="entry name" value="Ser-Thr/Tyr_kinase_cat_dom"/>
</dbReference>
<keyword evidence="6 19" id="KW-0812">Transmembrane</keyword>
<feature type="domain" description="Bulb-type lectin" evidence="21">
    <location>
        <begin position="801"/>
        <end position="920"/>
    </location>
</feature>
<organism evidence="22 23">
    <name type="scientific">Tetracentron sinense</name>
    <name type="common">Spur-leaf</name>
    <dbReference type="NCBI Taxonomy" id="13715"/>
    <lineage>
        <taxon>Eukaryota</taxon>
        <taxon>Viridiplantae</taxon>
        <taxon>Streptophyta</taxon>
        <taxon>Embryophyta</taxon>
        <taxon>Tracheophyta</taxon>
        <taxon>Spermatophyta</taxon>
        <taxon>Magnoliopsida</taxon>
        <taxon>Trochodendrales</taxon>
        <taxon>Trochodendraceae</taxon>
        <taxon>Tetracentron</taxon>
    </lineage>
</organism>
<evidence type="ECO:0000256" key="13">
    <source>
        <dbReference type="ARBA" id="ARBA00023157"/>
    </source>
</evidence>
<dbReference type="InterPro" id="IPR017441">
    <property type="entry name" value="Protein_kinase_ATP_BS"/>
</dbReference>
<proteinExistence type="predicted"/>
<dbReference type="OrthoDB" id="1930390at2759"/>
<keyword evidence="23" id="KW-1185">Reference proteome</keyword>
<dbReference type="InterPro" id="IPR051343">
    <property type="entry name" value="G-type_lectin_kinases/EP1-like"/>
</dbReference>
<feature type="domain" description="Protein kinase" evidence="20">
    <location>
        <begin position="1253"/>
        <end position="1411"/>
    </location>
</feature>
<keyword evidence="15" id="KW-0325">Glycoprotein</keyword>
<dbReference type="InterPro" id="IPR036426">
    <property type="entry name" value="Bulb-type_lectin_dom_sf"/>
</dbReference>
<feature type="binding site" evidence="18">
    <location>
        <position position="1284"/>
    </location>
    <ligand>
        <name>ATP</name>
        <dbReference type="ChEBI" id="CHEBI:30616"/>
    </ligand>
</feature>
<dbReference type="PANTHER" id="PTHR47976:SF108">
    <property type="entry name" value="G-TYPE LECTIN S-RECEPTOR-LIKE SERINE_THREONINE-PROTEIN KINASE LECRK1"/>
    <property type="match status" value="1"/>
</dbReference>
<dbReference type="PANTHER" id="PTHR47976">
    <property type="entry name" value="G-TYPE LECTIN S-RECEPTOR-LIKE SERINE/THREONINE-PROTEIN KINASE SD2-5"/>
    <property type="match status" value="1"/>
</dbReference>
<evidence type="ECO:0000256" key="16">
    <source>
        <dbReference type="ARBA" id="ARBA00047899"/>
    </source>
</evidence>
<comment type="subcellular location">
    <subcellularLocation>
        <location evidence="1">Membrane</location>
        <topology evidence="1">Single-pass type I membrane protein</topology>
    </subcellularLocation>
</comment>
<feature type="domain" description="Bulb-type lectin" evidence="21">
    <location>
        <begin position="129"/>
        <end position="248"/>
    </location>
</feature>
<evidence type="ECO:0000256" key="18">
    <source>
        <dbReference type="PROSITE-ProRule" id="PRU10141"/>
    </source>
</evidence>
<evidence type="ECO:0000256" key="4">
    <source>
        <dbReference type="ARBA" id="ARBA00022536"/>
    </source>
</evidence>
<dbReference type="FunFam" id="3.30.200.20:FF:000059">
    <property type="entry name" value="S-receptor-like serine/threonine-protein kinase"/>
    <property type="match status" value="2"/>
</dbReference>
<sequence length="1411" mass="158424">MLVEHEEAALDDMRRLEKLVVIAFWCIQEDPSLRPTMKKVTQMLEGAVEVSVPPDPSSFISSIMKEIMIKAFFSVDPGIYNEEPAFDSREFFDKGLHKTDLSMASVLSLLLPFLLLLPISTIAQTYRNVSLGSSLSALNNNNSFWASPSGDFAFGFRQIGSSGFLLAIWFNKITDKTVVWSANRDKLVGRGSKVELSTDGRLVLNDPQGREIWKAEPMDTGVTYAAMLDTGNLVLANKDSVNLWESFNEPTDTILPTQIWELGTRLLSRQSEVDYSRGRFQFSLQTDGNLVLYTMPPLADAVYFAYWASNTVGRGSQLVFNQSGYIYLVERNGTLFEISSTNNTSPTRNLYQRVVLDYDGVLRQYVYPKTSSSRDGRWPQSWSTVWDMPGDSCMRITGGTTSGSGACGFNSYCELGEDQRPICKCPPGYTSLDPGNRMKGCKQNFVSQSCDEGVQESALFEMRQMPNTDWTLSDFEKYASVTEDWCRNVCLNDCFCDVAIFRDDSCSMKKLPLSNGRIDSRIGGKALIKIRRDNSSSQPTGRSTPKKDHYTLKVLGPLLGSSVFLNFLLLLAAALYFFKPFHKRSQTLQPYPVMSGINLRSFTYKELEEATNGFKEELGVGAFATVYKGTLAMEDGNAIAVKKLEMMERDCELEFKTEVGTIGRTNHKNLVQLLGFCDDGQHRLLDENKTILTDWAYDCYRAGRLDMLVEHEEAALDDMRRLEKLVVIAFWCIQEDPSIRPTMKKVTQMLEGAVEVSVPPDPSSFISLHKTDLSMASVLSLLLPFLLLLPISTIAQTYRNVSLGSSLSALNNNNTFWASPSGDFAFGFRQIGSSGFLLAIWFNKITDKTVVWSANQDKLVGRGSKVELSTDGRLVLNDPQGREIWKAEPMDTGVTYAAMLDTGNLVLANKDSVNLWGSFEEPTDTILPTQILEQGNRLISRQSQMDYSRGRFQFKLQTDGNLVLYTTAFPTDNVYFAYWSSNTVGTDSQLVFNQSGYIYLRQSNGSLVEVTSANNTSSTINFYQRAILDSDGVFRLYVYPKSSGLSTDGRWPESWSTVASIPSNICLRITGDFGSGACGFNSYCELGEEDQRPICKCPYGYTYLDPSNRMKGCKQNFVSQSCDEGVQESDLFEMRQMPNTDWPLDERCWKKKLPLSNGRIDSSVGGKALIKIRRENSSSQSTCTIPKKDRYTLKVLGPLLGSSVFLNFLLLLAAALFFFYPYNKRSQTLQQYPVMSGINLRSFTYKELEEATNGFKEKLGDGAFATVYKGTLAMEDGNFFAVKKLEKMEREGEQEFKTEVRAIGRTNHKNLVQLLGFCDEGQHRLLDENKVILTDWAYDCYRAGRLDMLVENEEEALDDSRRLEKLVMIALWCIQEDPSLRPTMKKVTQMLEGAVEVSIPPDPSSFISSIV</sequence>
<evidence type="ECO:0000256" key="15">
    <source>
        <dbReference type="ARBA" id="ARBA00023180"/>
    </source>
</evidence>
<reference evidence="22 23" key="1">
    <citation type="submission" date="2020-04" db="EMBL/GenBank/DDBJ databases">
        <title>Plant Genome Project.</title>
        <authorList>
            <person name="Zhang R.-G."/>
        </authorList>
    </citation>
    <scope>NUCLEOTIDE SEQUENCE [LARGE SCALE GENOMIC DNA]</scope>
    <source>
        <strain evidence="22">YNK0</strain>
        <tissue evidence="22">Leaf</tissue>
    </source>
</reference>
<keyword evidence="14" id="KW-0675">Receptor</keyword>
<evidence type="ECO:0000256" key="2">
    <source>
        <dbReference type="ARBA" id="ARBA00012513"/>
    </source>
</evidence>
<dbReference type="FunFam" id="2.90.10.10:FF:000041">
    <property type="entry name" value="Uncharacterized protein"/>
    <property type="match status" value="1"/>
</dbReference>
<gene>
    <name evidence="22" type="ORF">HHK36_017686</name>
</gene>
<keyword evidence="3" id="KW-0723">Serine/threonine-protein kinase</keyword>
<dbReference type="SUPFAM" id="SSF51110">
    <property type="entry name" value="alpha-D-mannose-specific plant lectins"/>
    <property type="match status" value="4"/>
</dbReference>
<dbReference type="InterPro" id="IPR000719">
    <property type="entry name" value="Prot_kinase_dom"/>
</dbReference>
<dbReference type="SMART" id="SM00219">
    <property type="entry name" value="TyrKc"/>
    <property type="match status" value="1"/>
</dbReference>
<keyword evidence="12 19" id="KW-0472">Membrane</keyword>
<keyword evidence="4" id="KW-0245">EGF-like domain</keyword>
<name>A0A834YUQ1_TETSI</name>
<evidence type="ECO:0000256" key="7">
    <source>
        <dbReference type="ARBA" id="ARBA00022729"/>
    </source>
</evidence>
<keyword evidence="10 18" id="KW-0067">ATP-binding</keyword>
<evidence type="ECO:0000313" key="23">
    <source>
        <dbReference type="Proteomes" id="UP000655225"/>
    </source>
</evidence>
<dbReference type="InterPro" id="IPR020635">
    <property type="entry name" value="Tyr_kinase_cat_dom"/>
</dbReference>
<dbReference type="SUPFAM" id="SSF56112">
    <property type="entry name" value="Protein kinase-like (PK-like)"/>
    <property type="match status" value="2"/>
</dbReference>
<evidence type="ECO:0000256" key="5">
    <source>
        <dbReference type="ARBA" id="ARBA00022679"/>
    </source>
</evidence>
<evidence type="ECO:0000256" key="12">
    <source>
        <dbReference type="ARBA" id="ARBA00023136"/>
    </source>
</evidence>
<dbReference type="CDD" id="cd01098">
    <property type="entry name" value="PAN_AP_plant"/>
    <property type="match status" value="1"/>
</dbReference>
<evidence type="ECO:0000256" key="8">
    <source>
        <dbReference type="ARBA" id="ARBA00022741"/>
    </source>
</evidence>
<dbReference type="Gene3D" id="2.90.10.10">
    <property type="entry name" value="Bulb-type lectin domain"/>
    <property type="match status" value="4"/>
</dbReference>
<dbReference type="PROSITE" id="PS50927">
    <property type="entry name" value="BULB_LECTIN"/>
    <property type="match status" value="2"/>
</dbReference>
<evidence type="ECO:0000256" key="11">
    <source>
        <dbReference type="ARBA" id="ARBA00022989"/>
    </source>
</evidence>
<evidence type="ECO:0000256" key="14">
    <source>
        <dbReference type="ARBA" id="ARBA00023170"/>
    </source>
</evidence>
<keyword evidence="8 18" id="KW-0547">Nucleotide-binding</keyword>
<dbReference type="GO" id="GO:0004713">
    <property type="term" value="F:protein tyrosine kinase activity"/>
    <property type="evidence" value="ECO:0007669"/>
    <property type="project" value="InterPro"/>
</dbReference>
<feature type="transmembrane region" description="Helical" evidence="19">
    <location>
        <begin position="1195"/>
        <end position="1220"/>
    </location>
</feature>
<evidence type="ECO:0000259" key="21">
    <source>
        <dbReference type="PROSITE" id="PS50927"/>
    </source>
</evidence>
<evidence type="ECO:0000256" key="3">
    <source>
        <dbReference type="ARBA" id="ARBA00022527"/>
    </source>
</evidence>
<evidence type="ECO:0000256" key="10">
    <source>
        <dbReference type="ARBA" id="ARBA00022840"/>
    </source>
</evidence>
<dbReference type="FunFam" id="2.90.10.10:FF:000013">
    <property type="entry name" value="G-type lectin S-receptor-like serine/threonine-protein kinase LECRK1"/>
    <property type="match status" value="2"/>
</dbReference>
<keyword evidence="9" id="KW-0418">Kinase</keyword>
<keyword evidence="13" id="KW-1015">Disulfide bond</keyword>
<evidence type="ECO:0000256" key="17">
    <source>
        <dbReference type="ARBA" id="ARBA00048679"/>
    </source>
</evidence>
<accession>A0A834YUQ1</accession>
<dbReference type="OMA" id="QNCDEEL"/>
<protein>
    <recommendedName>
        <fullName evidence="2">non-specific serine/threonine protein kinase</fullName>
        <ecNumber evidence="2">2.7.11.1</ecNumber>
    </recommendedName>
</protein>
<dbReference type="Pfam" id="PF01453">
    <property type="entry name" value="B_lectin"/>
    <property type="match status" value="2"/>
</dbReference>
<comment type="caution">
    <text evidence="22">The sequence shown here is derived from an EMBL/GenBank/DDBJ whole genome shotgun (WGS) entry which is preliminary data.</text>
</comment>
<evidence type="ECO:0000256" key="9">
    <source>
        <dbReference type="ARBA" id="ARBA00022777"/>
    </source>
</evidence>
<dbReference type="Proteomes" id="UP000655225">
    <property type="component" value="Unassembled WGS sequence"/>
</dbReference>
<keyword evidence="7" id="KW-0732">Signal</keyword>
<keyword evidence="5" id="KW-0808">Transferase</keyword>
<keyword evidence="11 19" id="KW-1133">Transmembrane helix</keyword>
<dbReference type="Gene3D" id="1.10.510.10">
    <property type="entry name" value="Transferase(Phosphotransferase) domain 1"/>
    <property type="match status" value="2"/>
</dbReference>
<feature type="transmembrane region" description="Helical" evidence="19">
    <location>
        <begin position="554"/>
        <end position="578"/>
    </location>
</feature>
<dbReference type="CDD" id="cd00028">
    <property type="entry name" value="B_lectin"/>
    <property type="match status" value="2"/>
</dbReference>
<dbReference type="PROSITE" id="PS00107">
    <property type="entry name" value="PROTEIN_KINASE_ATP"/>
    <property type="match status" value="1"/>
</dbReference>
<evidence type="ECO:0000259" key="20">
    <source>
        <dbReference type="PROSITE" id="PS50011"/>
    </source>
</evidence>
<feature type="transmembrane region" description="Helical" evidence="19">
    <location>
        <begin position="773"/>
        <end position="795"/>
    </location>
</feature>
<dbReference type="GO" id="GO:0016020">
    <property type="term" value="C:membrane"/>
    <property type="evidence" value="ECO:0007669"/>
    <property type="project" value="UniProtKB-SubCell"/>
</dbReference>
<comment type="catalytic activity">
    <reaction evidence="17">
        <text>L-seryl-[protein] + ATP = O-phospho-L-seryl-[protein] + ADP + H(+)</text>
        <dbReference type="Rhea" id="RHEA:17989"/>
        <dbReference type="Rhea" id="RHEA-COMP:9863"/>
        <dbReference type="Rhea" id="RHEA-COMP:11604"/>
        <dbReference type="ChEBI" id="CHEBI:15378"/>
        <dbReference type="ChEBI" id="CHEBI:29999"/>
        <dbReference type="ChEBI" id="CHEBI:30616"/>
        <dbReference type="ChEBI" id="CHEBI:83421"/>
        <dbReference type="ChEBI" id="CHEBI:456216"/>
        <dbReference type="EC" id="2.7.11.1"/>
    </reaction>
</comment>
<dbReference type="InterPro" id="IPR001480">
    <property type="entry name" value="Bulb-type_lectin_dom"/>
</dbReference>
<dbReference type="EC" id="2.7.11.1" evidence="2"/>
<dbReference type="SMART" id="SM00108">
    <property type="entry name" value="B_lectin"/>
    <property type="match status" value="2"/>
</dbReference>
<dbReference type="PROSITE" id="PS50011">
    <property type="entry name" value="PROTEIN_KINASE_DOM"/>
    <property type="match status" value="1"/>
</dbReference>
<dbReference type="InterPro" id="IPR011009">
    <property type="entry name" value="Kinase-like_dom_sf"/>
</dbReference>
<evidence type="ECO:0000256" key="6">
    <source>
        <dbReference type="ARBA" id="ARBA00022692"/>
    </source>
</evidence>
<evidence type="ECO:0000256" key="19">
    <source>
        <dbReference type="SAM" id="Phobius"/>
    </source>
</evidence>
<evidence type="ECO:0000313" key="22">
    <source>
        <dbReference type="EMBL" id="KAF8396074.1"/>
    </source>
</evidence>
<dbReference type="Pfam" id="PF07714">
    <property type="entry name" value="PK_Tyr_Ser-Thr"/>
    <property type="match status" value="2"/>
</dbReference>
<comment type="catalytic activity">
    <reaction evidence="16">
        <text>L-threonyl-[protein] + ATP = O-phospho-L-threonyl-[protein] + ADP + H(+)</text>
        <dbReference type="Rhea" id="RHEA:46608"/>
        <dbReference type="Rhea" id="RHEA-COMP:11060"/>
        <dbReference type="Rhea" id="RHEA-COMP:11605"/>
        <dbReference type="ChEBI" id="CHEBI:15378"/>
        <dbReference type="ChEBI" id="CHEBI:30013"/>
        <dbReference type="ChEBI" id="CHEBI:30616"/>
        <dbReference type="ChEBI" id="CHEBI:61977"/>
        <dbReference type="ChEBI" id="CHEBI:456216"/>
        <dbReference type="EC" id="2.7.11.1"/>
    </reaction>
</comment>